<dbReference type="PANTHER" id="PTHR11236">
    <property type="entry name" value="AMINOBENZOATE/ANTHRANILATE SYNTHASE"/>
    <property type="match status" value="1"/>
</dbReference>
<dbReference type="Pfam" id="PF00425">
    <property type="entry name" value="Chorismate_bind"/>
    <property type="match status" value="1"/>
</dbReference>
<reference evidence="2" key="1">
    <citation type="submission" date="2023-03" db="EMBL/GenBank/DDBJ databases">
        <title>Andean soil-derived lignocellulolytic bacterial consortium as a source of novel taxa and putative plastic-active enzymes.</title>
        <authorList>
            <person name="Diaz-Garcia L."/>
            <person name="Chuvochina M."/>
            <person name="Feuerriegel G."/>
            <person name="Bunk B."/>
            <person name="Sproer C."/>
            <person name="Streit W.R."/>
            <person name="Rodriguez L.M."/>
            <person name="Overmann J."/>
            <person name="Jimenez D.J."/>
        </authorList>
    </citation>
    <scope>NUCLEOTIDE SEQUENCE</scope>
    <source>
        <strain evidence="2">MAG 833</strain>
    </source>
</reference>
<dbReference type="Proteomes" id="UP001213664">
    <property type="component" value="Chromosome"/>
</dbReference>
<dbReference type="EMBL" id="CP119326">
    <property type="protein sequence ID" value="WEK41209.1"/>
    <property type="molecule type" value="Genomic_DNA"/>
</dbReference>
<organism evidence="2 3">
    <name type="scientific">Candidatus Brevundimonas colombiensis</name>
    <dbReference type="NCBI Taxonomy" id="3121376"/>
    <lineage>
        <taxon>Bacteria</taxon>
        <taxon>Pseudomonadati</taxon>
        <taxon>Pseudomonadota</taxon>
        <taxon>Alphaproteobacteria</taxon>
        <taxon>Caulobacterales</taxon>
        <taxon>Caulobacteraceae</taxon>
        <taxon>Brevundimonas</taxon>
    </lineage>
</organism>
<dbReference type="AlphaFoldDB" id="A0AAJ6BMM8"/>
<sequence length="437" mass="46438">MSDVLRHRAVRDAAWVEPATVAAGLAVDGGDGLLALVSDGASGERWSHVATQPDRVQVGPVKGAALFDPLRDPAFAAGTVGLAAYDPGARPATGRRETVWPDLMLARYPAMLTFDHQARRVQAIGRGATVARAEAAADRALGWLTTARPLAMPAPPAEVFQAEAPAAAYRAAVADVVDRIAAGELFQANVARAWSGRLRPEADPFDVFVRLQQTRASPFGAYWRIGDRALASNSPELFLSFKGASRRIEARPIKGTRPRDADPARDAALAGDLVASPKDRAENLMIVDLMRNDLARASEPGSVRVERLFAVERHPTVHHLVSTVTATARKGVGAAELMEATFPPGSITGAPKHQAMKVIADHEPPRGPWCGSLFLIGEGGDLTASVLIRTAGFERADGLWRYRSLAGAGIVADSDPAAEEAETDVKISAMREALIGR</sequence>
<dbReference type="PRINTS" id="PR00095">
    <property type="entry name" value="ANTSNTHASEI"/>
</dbReference>
<proteinExistence type="predicted"/>
<feature type="domain" description="Chorismate-utilising enzyme C-terminal" evidence="1">
    <location>
        <begin position="167"/>
        <end position="426"/>
    </location>
</feature>
<dbReference type="InterPro" id="IPR019999">
    <property type="entry name" value="Anth_synth_I-like"/>
</dbReference>
<dbReference type="PANTHER" id="PTHR11236:SF9">
    <property type="entry name" value="ANTHRANILATE SYNTHASE COMPONENT 1"/>
    <property type="match status" value="1"/>
</dbReference>
<accession>A0AAJ6BMM8</accession>
<dbReference type="InterPro" id="IPR005801">
    <property type="entry name" value="ADC_synthase"/>
</dbReference>
<dbReference type="InterPro" id="IPR015890">
    <property type="entry name" value="Chorismate_C"/>
</dbReference>
<dbReference type="Gene3D" id="3.60.120.10">
    <property type="entry name" value="Anthranilate synthase"/>
    <property type="match status" value="1"/>
</dbReference>
<dbReference type="SUPFAM" id="SSF56322">
    <property type="entry name" value="ADC synthase"/>
    <property type="match status" value="1"/>
</dbReference>
<evidence type="ECO:0000259" key="1">
    <source>
        <dbReference type="Pfam" id="PF00425"/>
    </source>
</evidence>
<protein>
    <submittedName>
        <fullName evidence="2">Anthranilate synthase component I family protein</fullName>
    </submittedName>
</protein>
<evidence type="ECO:0000313" key="2">
    <source>
        <dbReference type="EMBL" id="WEK41209.1"/>
    </source>
</evidence>
<evidence type="ECO:0000313" key="3">
    <source>
        <dbReference type="Proteomes" id="UP001213664"/>
    </source>
</evidence>
<name>A0AAJ6BMM8_9CAUL</name>
<gene>
    <name evidence="2" type="ORF">P0Y50_06275</name>
</gene>
<dbReference type="GO" id="GO:0000162">
    <property type="term" value="P:L-tryptophan biosynthetic process"/>
    <property type="evidence" value="ECO:0007669"/>
    <property type="project" value="TreeGrafter"/>
</dbReference>